<dbReference type="SUPFAM" id="SSF56519">
    <property type="entry name" value="Penicillin binding protein dimerisation domain"/>
    <property type="match status" value="1"/>
</dbReference>
<keyword evidence="3" id="KW-0328">Glycosyltransferase</keyword>
<accession>A0A841FXT7</accession>
<dbReference type="Gene3D" id="3.90.1310.10">
    <property type="entry name" value="Penicillin-binding protein 2a (Domain 2)"/>
    <property type="match status" value="1"/>
</dbReference>
<dbReference type="GO" id="GO:0071972">
    <property type="term" value="F:peptidoglycan L,D-transpeptidase activity"/>
    <property type="evidence" value="ECO:0007669"/>
    <property type="project" value="TreeGrafter"/>
</dbReference>
<dbReference type="Pfam" id="PF00905">
    <property type="entry name" value="Transpeptidase"/>
    <property type="match status" value="1"/>
</dbReference>
<dbReference type="SUPFAM" id="SSF56601">
    <property type="entry name" value="beta-lactamase/transpeptidase-like"/>
    <property type="match status" value="1"/>
</dbReference>
<dbReference type="InterPro" id="IPR012338">
    <property type="entry name" value="Beta-lactam/transpept-like"/>
</dbReference>
<proteinExistence type="predicted"/>
<keyword evidence="4" id="KW-1185">Reference proteome</keyword>
<dbReference type="InterPro" id="IPR054120">
    <property type="entry name" value="PBPA_dimer"/>
</dbReference>
<dbReference type="InterPro" id="IPR050515">
    <property type="entry name" value="Beta-lactam/transpept"/>
</dbReference>
<organism evidence="3 4">
    <name type="scientific">Phytomonospora endophytica</name>
    <dbReference type="NCBI Taxonomy" id="714109"/>
    <lineage>
        <taxon>Bacteria</taxon>
        <taxon>Bacillati</taxon>
        <taxon>Actinomycetota</taxon>
        <taxon>Actinomycetes</taxon>
        <taxon>Micromonosporales</taxon>
        <taxon>Micromonosporaceae</taxon>
        <taxon>Phytomonospora</taxon>
    </lineage>
</organism>
<sequence length="478" mass="50060">MNAPMRRVAMVSIALFALLIGNLTWVQFFQSDFYANHPRNTRVQLEEYSRQRGAILAGSEPIATSVATDGELKYQREYPDGPLYANLTGYKSLVHGSSGIEGAENEVLSGSDDRLFVDRITDTFTGREPAGGNVILSVNPKVQEAMAKGIGNSVGAAVAIDPKTGAILGQFTSPSYDPNLLADHDTNAEAEAWKSLNGDGDRPMLDRSASDRYPPGSTFKVIVSAALLEMGYTPDTMVPAGNSYSPPDTTHDITNSNNQCPNAQMPLKEALALSCNTTFSRLCVEEIGPEKIAETAAKFGFEEGYSTPLDVVASTTGTLGDKATLAQSCIGQNEVAATPFQMAMLSAAIANGGTRMAPHLVKELQAPDQTTLERTTSEKLGDSVDPEIAAQLQEMMVGVVNNGTGGNAKVDGVVVGGKTGTAEHGDGVPEHGWFTGYAMGDDGKPAIAVAVFLDSAGDGGSGEATSIAGSVIRAALGK</sequence>
<dbReference type="PANTHER" id="PTHR30627:SF24">
    <property type="entry name" value="PENICILLIN-BINDING PROTEIN 4B"/>
    <property type="match status" value="1"/>
</dbReference>
<dbReference type="InterPro" id="IPR036138">
    <property type="entry name" value="PBP_dimer_sf"/>
</dbReference>
<dbReference type="EMBL" id="JACHGT010000016">
    <property type="protein sequence ID" value="MBB6038352.1"/>
    <property type="molecule type" value="Genomic_DNA"/>
</dbReference>
<dbReference type="GO" id="GO:0016757">
    <property type="term" value="F:glycosyltransferase activity"/>
    <property type="evidence" value="ECO:0007669"/>
    <property type="project" value="UniProtKB-KW"/>
</dbReference>
<gene>
    <name evidence="3" type="ORF">HNR73_006235</name>
</gene>
<keyword evidence="3" id="KW-0808">Transferase</keyword>
<evidence type="ECO:0000313" key="3">
    <source>
        <dbReference type="EMBL" id="MBB6038352.1"/>
    </source>
</evidence>
<dbReference type="GO" id="GO:0005886">
    <property type="term" value="C:plasma membrane"/>
    <property type="evidence" value="ECO:0007669"/>
    <property type="project" value="TreeGrafter"/>
</dbReference>
<feature type="domain" description="Penicillin-binding protein transpeptidase" evidence="1">
    <location>
        <begin position="155"/>
        <end position="471"/>
    </location>
</feature>
<comment type="caution">
    <text evidence="3">The sequence shown here is derived from an EMBL/GenBank/DDBJ whole genome shotgun (WGS) entry which is preliminary data.</text>
</comment>
<dbReference type="GO" id="GO:0071555">
    <property type="term" value="P:cell wall organization"/>
    <property type="evidence" value="ECO:0007669"/>
    <property type="project" value="TreeGrafter"/>
</dbReference>
<evidence type="ECO:0000313" key="4">
    <source>
        <dbReference type="Proteomes" id="UP000548476"/>
    </source>
</evidence>
<dbReference type="Gene3D" id="3.40.710.10">
    <property type="entry name" value="DD-peptidase/beta-lactamase superfamily"/>
    <property type="match status" value="1"/>
</dbReference>
<evidence type="ECO:0000259" key="1">
    <source>
        <dbReference type="Pfam" id="PF00905"/>
    </source>
</evidence>
<feature type="domain" description="Penicillin binding protein A dimerisation" evidence="2">
    <location>
        <begin position="52"/>
        <end position="134"/>
    </location>
</feature>
<reference evidence="3 4" key="1">
    <citation type="submission" date="2020-08" db="EMBL/GenBank/DDBJ databases">
        <title>Genomic Encyclopedia of Type Strains, Phase IV (KMG-IV): sequencing the most valuable type-strain genomes for metagenomic binning, comparative biology and taxonomic classification.</title>
        <authorList>
            <person name="Goeker M."/>
        </authorList>
    </citation>
    <scope>NUCLEOTIDE SEQUENCE [LARGE SCALE GENOMIC DNA]</scope>
    <source>
        <strain evidence="3 4">YIM 65646</strain>
    </source>
</reference>
<protein>
    <submittedName>
        <fullName evidence="3">Peptidoglycan glycosyltransferase</fullName>
        <ecNumber evidence="3">2.4.1.129</ecNumber>
    </submittedName>
</protein>
<dbReference type="GO" id="GO:0008658">
    <property type="term" value="F:penicillin binding"/>
    <property type="evidence" value="ECO:0007669"/>
    <property type="project" value="InterPro"/>
</dbReference>
<dbReference type="PANTHER" id="PTHR30627">
    <property type="entry name" value="PEPTIDOGLYCAN D,D-TRANSPEPTIDASE"/>
    <property type="match status" value="1"/>
</dbReference>
<dbReference type="Pfam" id="PF21922">
    <property type="entry name" value="PBP_dimer_2"/>
    <property type="match status" value="1"/>
</dbReference>
<dbReference type="EC" id="2.4.1.129" evidence="3"/>
<dbReference type="Proteomes" id="UP000548476">
    <property type="component" value="Unassembled WGS sequence"/>
</dbReference>
<evidence type="ECO:0000259" key="2">
    <source>
        <dbReference type="Pfam" id="PF21922"/>
    </source>
</evidence>
<dbReference type="AlphaFoldDB" id="A0A841FXT7"/>
<dbReference type="InterPro" id="IPR001460">
    <property type="entry name" value="PCN-bd_Tpept"/>
</dbReference>
<name>A0A841FXT7_9ACTN</name>